<dbReference type="InterPro" id="IPR011206">
    <property type="entry name" value="Citrate_lyase_beta/mcl1/mcl2"/>
</dbReference>
<dbReference type="PANTHER" id="PTHR32308">
    <property type="entry name" value="LYASE BETA SUBUNIT, PUTATIVE (AFU_ORTHOLOGUE AFUA_4G13030)-RELATED"/>
    <property type="match status" value="1"/>
</dbReference>
<evidence type="ECO:0000256" key="2">
    <source>
        <dbReference type="ARBA" id="ARBA00022723"/>
    </source>
</evidence>
<gene>
    <name evidence="5" type="ORF">Q8947_04705</name>
</gene>
<reference evidence="5 6" key="1">
    <citation type="submission" date="2023-08" db="EMBL/GenBank/DDBJ databases">
        <title>Alcaligenaceae gen. nov., a novel taxon isolated from the sludge of Yixing Pesticide Factory.</title>
        <authorList>
            <person name="Ruan L."/>
        </authorList>
    </citation>
    <scope>NUCLEOTIDE SEQUENCE [LARGE SCALE GENOMIC DNA]</scope>
    <source>
        <strain evidence="5 6">LG-2</strain>
    </source>
</reference>
<dbReference type="Gene3D" id="3.20.20.60">
    <property type="entry name" value="Phosphoenolpyruvate-binding domains"/>
    <property type="match status" value="1"/>
</dbReference>
<dbReference type="InterPro" id="IPR015813">
    <property type="entry name" value="Pyrv/PenolPyrv_kinase-like_dom"/>
</dbReference>
<dbReference type="InterPro" id="IPR005000">
    <property type="entry name" value="Aldolase/citrate-lyase_domain"/>
</dbReference>
<evidence type="ECO:0000256" key="1">
    <source>
        <dbReference type="ARBA" id="ARBA00001946"/>
    </source>
</evidence>
<dbReference type="GO" id="GO:0016829">
    <property type="term" value="F:lyase activity"/>
    <property type="evidence" value="ECO:0007669"/>
    <property type="project" value="UniProtKB-KW"/>
</dbReference>
<sequence>MTLQPVLRTALFVPGSRADRYAKALAAGADAVIIDLEDAVEPAAKASAREQIRHFAAAHPDAPFMVRCNAVESEWFDADMALCRDLPNITTVVLPKTERADQVERVRQACGKPVLPIIESACGVLGLESIAAAEGTSRLAFGYLDLMLDTGTRPETPGARVMLDHVRCRMILASAAAGILAPLDGVQPDFRNTEALANTAALIRDMGFAGAMCIHPAQVAVVHAAFAPSEAERDWARRVVAEFERTGAAAFQVDGRMVDAPVIERARRILAVPA</sequence>
<proteinExistence type="predicted"/>
<name>A0ABU1D4B4_9BURK</name>
<keyword evidence="6" id="KW-1185">Reference proteome</keyword>
<keyword evidence="5" id="KW-0456">Lyase</keyword>
<keyword evidence="2" id="KW-0479">Metal-binding</keyword>
<dbReference type="Pfam" id="PF03328">
    <property type="entry name" value="HpcH_HpaI"/>
    <property type="match status" value="1"/>
</dbReference>
<protein>
    <submittedName>
        <fullName evidence="5">CoA ester lyase</fullName>
    </submittedName>
</protein>
<evidence type="ECO:0000313" key="6">
    <source>
        <dbReference type="Proteomes" id="UP001232156"/>
    </source>
</evidence>
<keyword evidence="3" id="KW-0460">Magnesium</keyword>
<dbReference type="InterPro" id="IPR040442">
    <property type="entry name" value="Pyrv_kinase-like_dom_sf"/>
</dbReference>
<comment type="cofactor">
    <cofactor evidence="1">
        <name>Mg(2+)</name>
        <dbReference type="ChEBI" id="CHEBI:18420"/>
    </cofactor>
</comment>
<organism evidence="5 6">
    <name type="scientific">Yanghanlia caeni</name>
    <dbReference type="NCBI Taxonomy" id="3064283"/>
    <lineage>
        <taxon>Bacteria</taxon>
        <taxon>Pseudomonadati</taxon>
        <taxon>Pseudomonadota</taxon>
        <taxon>Betaproteobacteria</taxon>
        <taxon>Burkholderiales</taxon>
        <taxon>Alcaligenaceae</taxon>
        <taxon>Yanghanlia</taxon>
    </lineage>
</organism>
<dbReference type="Proteomes" id="UP001232156">
    <property type="component" value="Unassembled WGS sequence"/>
</dbReference>
<dbReference type="RefSeq" id="WP_347286577.1">
    <property type="nucleotide sequence ID" value="NZ_JAUZQE010000007.1"/>
</dbReference>
<feature type="domain" description="HpcH/HpaI aldolase/citrate lyase" evidence="4">
    <location>
        <begin position="8"/>
        <end position="216"/>
    </location>
</feature>
<accession>A0ABU1D4B4</accession>
<dbReference type="PANTHER" id="PTHR32308:SF10">
    <property type="entry name" value="CITRATE LYASE SUBUNIT BETA"/>
    <property type="match status" value="1"/>
</dbReference>
<evidence type="ECO:0000313" key="5">
    <source>
        <dbReference type="EMBL" id="MDR4125283.1"/>
    </source>
</evidence>
<dbReference type="PIRSF" id="PIRSF015582">
    <property type="entry name" value="Cit_lyase_B"/>
    <property type="match status" value="1"/>
</dbReference>
<evidence type="ECO:0000259" key="4">
    <source>
        <dbReference type="Pfam" id="PF03328"/>
    </source>
</evidence>
<dbReference type="EMBL" id="JAUZQE010000007">
    <property type="protein sequence ID" value="MDR4125283.1"/>
    <property type="molecule type" value="Genomic_DNA"/>
</dbReference>
<comment type="caution">
    <text evidence="5">The sequence shown here is derived from an EMBL/GenBank/DDBJ whole genome shotgun (WGS) entry which is preliminary data.</text>
</comment>
<dbReference type="SUPFAM" id="SSF51621">
    <property type="entry name" value="Phosphoenolpyruvate/pyruvate domain"/>
    <property type="match status" value="1"/>
</dbReference>
<evidence type="ECO:0000256" key="3">
    <source>
        <dbReference type="ARBA" id="ARBA00022842"/>
    </source>
</evidence>